<reference evidence="2 3" key="1">
    <citation type="submission" date="2014-12" db="EMBL/GenBank/DDBJ databases">
        <title>Genome sequencing of Brevundimonas nasdae TPW30.</title>
        <authorList>
            <person name="Tan P.W."/>
            <person name="Chan K.-G."/>
        </authorList>
    </citation>
    <scope>NUCLEOTIDE SEQUENCE [LARGE SCALE GENOMIC DNA]</scope>
    <source>
        <strain evidence="2 3">TPW30</strain>
    </source>
</reference>
<dbReference type="AlphaFoldDB" id="A0A0B4CE63"/>
<sequence>MRYFFDTVDPSGARRDGVGIDCPSDNSARRLARKALGEMFSESHNEGEETYEISVRNNAGATVFAGTLTYRRD</sequence>
<gene>
    <name evidence="2" type="ORF">RM53_05420</name>
</gene>
<name>A0A0B4CE63_9CAUL</name>
<dbReference type="RefSeq" id="WP_039245008.1">
    <property type="nucleotide sequence ID" value="NZ_JWSY01000006.1"/>
</dbReference>
<dbReference type="Proteomes" id="UP000031166">
    <property type="component" value="Unassembled WGS sequence"/>
</dbReference>
<proteinExistence type="predicted"/>
<evidence type="ECO:0000259" key="1">
    <source>
        <dbReference type="Pfam" id="PF21834"/>
    </source>
</evidence>
<protein>
    <recommendedName>
        <fullName evidence="1">DUF6894 domain-containing protein</fullName>
    </recommendedName>
</protein>
<comment type="caution">
    <text evidence="2">The sequence shown here is derived from an EMBL/GenBank/DDBJ whole genome shotgun (WGS) entry which is preliminary data.</text>
</comment>
<feature type="domain" description="DUF6894" evidence="1">
    <location>
        <begin position="2"/>
        <end position="68"/>
    </location>
</feature>
<organism evidence="2 3">
    <name type="scientific">Brevundimonas nasdae</name>
    <dbReference type="NCBI Taxonomy" id="172043"/>
    <lineage>
        <taxon>Bacteria</taxon>
        <taxon>Pseudomonadati</taxon>
        <taxon>Pseudomonadota</taxon>
        <taxon>Alphaproteobacteria</taxon>
        <taxon>Caulobacterales</taxon>
        <taxon>Caulobacteraceae</taxon>
        <taxon>Brevundimonas</taxon>
    </lineage>
</organism>
<evidence type="ECO:0000313" key="3">
    <source>
        <dbReference type="Proteomes" id="UP000031166"/>
    </source>
</evidence>
<accession>A0A0B4CE63</accession>
<dbReference type="EMBL" id="JWSY01000006">
    <property type="protein sequence ID" value="KIC59544.1"/>
    <property type="molecule type" value="Genomic_DNA"/>
</dbReference>
<evidence type="ECO:0000313" key="2">
    <source>
        <dbReference type="EMBL" id="KIC59544.1"/>
    </source>
</evidence>
<dbReference type="Pfam" id="PF21834">
    <property type="entry name" value="DUF6894"/>
    <property type="match status" value="1"/>
</dbReference>
<dbReference type="InterPro" id="IPR054189">
    <property type="entry name" value="DUF6894"/>
</dbReference>